<evidence type="ECO:0000256" key="3">
    <source>
        <dbReference type="ARBA" id="ARBA00030642"/>
    </source>
</evidence>
<evidence type="ECO:0000259" key="7">
    <source>
        <dbReference type="PROSITE" id="PS50198"/>
    </source>
</evidence>
<reference evidence="8 9" key="1">
    <citation type="submission" date="2016-10" db="EMBL/GenBank/DDBJ databases">
        <authorList>
            <person name="de Groot N.N."/>
        </authorList>
    </citation>
    <scope>NUCLEOTIDE SEQUENCE [LARGE SCALE GENOMIC DNA]</scope>
    <source>
        <strain evidence="8 9">DSM 29619</strain>
    </source>
</reference>
<keyword evidence="9" id="KW-1185">Reference proteome</keyword>
<evidence type="ECO:0000256" key="5">
    <source>
        <dbReference type="PROSITE-ProRule" id="PRU00278"/>
    </source>
</evidence>
<dbReference type="PANTHER" id="PTHR47637">
    <property type="entry name" value="CHAPERONE SURA"/>
    <property type="match status" value="1"/>
</dbReference>
<name>A0A1I1LUY0_9RHOB</name>
<dbReference type="AlphaFoldDB" id="A0A1I1LUY0"/>
<evidence type="ECO:0000313" key="8">
    <source>
        <dbReference type="EMBL" id="SFC74113.1"/>
    </source>
</evidence>
<dbReference type="RefSeq" id="WP_244525564.1">
    <property type="nucleotide sequence ID" value="NZ_FNZG01000004.1"/>
</dbReference>
<dbReference type="SUPFAM" id="SSF54534">
    <property type="entry name" value="FKBP-like"/>
    <property type="match status" value="1"/>
</dbReference>
<dbReference type="InterPro" id="IPR050280">
    <property type="entry name" value="OMP_Chaperone_SurA"/>
</dbReference>
<dbReference type="STRING" id="517719.SAMN05421762_2025"/>
<evidence type="ECO:0000256" key="6">
    <source>
        <dbReference type="SAM" id="SignalP"/>
    </source>
</evidence>
<accession>A0A1I1LUY0</accession>
<dbReference type="EMBL" id="FOLX01000001">
    <property type="protein sequence ID" value="SFC74113.1"/>
    <property type="molecule type" value="Genomic_DNA"/>
</dbReference>
<dbReference type="SUPFAM" id="SSF109998">
    <property type="entry name" value="Triger factor/SurA peptide-binding domain-like"/>
    <property type="match status" value="1"/>
</dbReference>
<feature type="chain" id="PRO_5014166067" description="Parvulin-like PPIase" evidence="6">
    <location>
        <begin position="25"/>
        <end position="404"/>
    </location>
</feature>
<dbReference type="InterPro" id="IPR027304">
    <property type="entry name" value="Trigger_fact/SurA_dom_sf"/>
</dbReference>
<keyword evidence="5" id="KW-0413">Isomerase</keyword>
<dbReference type="PANTHER" id="PTHR47637:SF1">
    <property type="entry name" value="CHAPERONE SURA"/>
    <property type="match status" value="1"/>
</dbReference>
<evidence type="ECO:0000313" key="9">
    <source>
        <dbReference type="Proteomes" id="UP000231644"/>
    </source>
</evidence>
<dbReference type="InterPro" id="IPR046357">
    <property type="entry name" value="PPIase_dom_sf"/>
</dbReference>
<organism evidence="8 9">
    <name type="scientific">Pseudooceanicola nitratireducens</name>
    <dbReference type="NCBI Taxonomy" id="517719"/>
    <lineage>
        <taxon>Bacteria</taxon>
        <taxon>Pseudomonadati</taxon>
        <taxon>Pseudomonadota</taxon>
        <taxon>Alphaproteobacteria</taxon>
        <taxon>Rhodobacterales</taxon>
        <taxon>Paracoccaceae</taxon>
        <taxon>Pseudooceanicola</taxon>
    </lineage>
</organism>
<proteinExistence type="predicted"/>
<feature type="domain" description="PpiC" evidence="7">
    <location>
        <begin position="163"/>
        <end position="258"/>
    </location>
</feature>
<dbReference type="Proteomes" id="UP000231644">
    <property type="component" value="Unassembled WGS sequence"/>
</dbReference>
<dbReference type="Pfam" id="PF13624">
    <property type="entry name" value="SurA_N_3"/>
    <property type="match status" value="1"/>
</dbReference>
<sequence>MRLTFRLILCLPLLLAGHALPALAQSFSPAIKVNDRVITEYELDQRMRMLRLFRTPGDIPAQAEEQLIDDRLRLQAAGELGIEPTPEQITAGMSEFAARANLSADQFLAALRQGGVAPETFRDFVRAGVAWRDVVGAKFGPRVQISEQEIDRAISSGGASGATVQVLMSEIFLPLEEGSEAETRALADRIRRMSADGFARAARENSTAPSAGAGGRVNWVPVSNLSPQLRQVILGLRPGQISAPVEINGQIALFLLRAIEESENRAPTYSAIEYAAYYIPGGRSDQALAQAARIKARVDTCDDLYGVAQGQPKEVLERGIKVPGEIPQDIAEELEKLDAGEVSTSLTRANGQTLVFLMLCGRSFDVSGAVSREGVALDIQNQRLGSFANGYLQQLRSEARIIRP</sequence>
<keyword evidence="2 6" id="KW-0732">Signal</keyword>
<dbReference type="Gene3D" id="1.10.4030.10">
    <property type="entry name" value="Porin chaperone SurA, peptide-binding domain"/>
    <property type="match status" value="1"/>
</dbReference>
<protein>
    <recommendedName>
        <fullName evidence="1">Parvulin-like PPIase</fullName>
    </recommendedName>
    <alternativeName>
        <fullName evidence="3">Peptidyl-prolyl cis-trans isomerase plp</fullName>
    </alternativeName>
    <alternativeName>
        <fullName evidence="4">Rotamase plp</fullName>
    </alternativeName>
</protein>
<evidence type="ECO:0000256" key="4">
    <source>
        <dbReference type="ARBA" id="ARBA00031484"/>
    </source>
</evidence>
<dbReference type="GO" id="GO:0003755">
    <property type="term" value="F:peptidyl-prolyl cis-trans isomerase activity"/>
    <property type="evidence" value="ECO:0007669"/>
    <property type="project" value="UniProtKB-KW"/>
</dbReference>
<evidence type="ECO:0000256" key="1">
    <source>
        <dbReference type="ARBA" id="ARBA00018370"/>
    </source>
</evidence>
<feature type="signal peptide" evidence="6">
    <location>
        <begin position="1"/>
        <end position="24"/>
    </location>
</feature>
<dbReference type="Pfam" id="PF00639">
    <property type="entry name" value="Rotamase"/>
    <property type="match status" value="1"/>
</dbReference>
<keyword evidence="5" id="KW-0697">Rotamase</keyword>
<evidence type="ECO:0000256" key="2">
    <source>
        <dbReference type="ARBA" id="ARBA00022729"/>
    </source>
</evidence>
<dbReference type="Gene3D" id="3.10.50.40">
    <property type="match status" value="1"/>
</dbReference>
<dbReference type="PROSITE" id="PS50198">
    <property type="entry name" value="PPIC_PPIASE_2"/>
    <property type="match status" value="1"/>
</dbReference>
<gene>
    <name evidence="8" type="ORF">SAMN05421762_2025</name>
</gene>
<dbReference type="InterPro" id="IPR000297">
    <property type="entry name" value="PPIase_PpiC"/>
</dbReference>